<evidence type="ECO:0000313" key="2">
    <source>
        <dbReference type="Proteomes" id="UP000228934"/>
    </source>
</evidence>
<gene>
    <name evidence="1" type="ORF">AB205_0136130</name>
</gene>
<protein>
    <submittedName>
        <fullName evidence="1">Uncharacterized protein</fullName>
    </submittedName>
</protein>
<reference evidence="2" key="1">
    <citation type="journal article" date="2017" name="Nat. Commun.">
        <title>The North American bullfrog draft genome provides insight into hormonal regulation of long noncoding RNA.</title>
        <authorList>
            <person name="Hammond S.A."/>
            <person name="Warren R.L."/>
            <person name="Vandervalk B.P."/>
            <person name="Kucuk E."/>
            <person name="Khan H."/>
            <person name="Gibb E.A."/>
            <person name="Pandoh P."/>
            <person name="Kirk H."/>
            <person name="Zhao Y."/>
            <person name="Jones M."/>
            <person name="Mungall A.J."/>
            <person name="Coope R."/>
            <person name="Pleasance S."/>
            <person name="Moore R.A."/>
            <person name="Holt R.A."/>
            <person name="Round J.M."/>
            <person name="Ohora S."/>
            <person name="Walle B.V."/>
            <person name="Veldhoen N."/>
            <person name="Helbing C.C."/>
            <person name="Birol I."/>
        </authorList>
    </citation>
    <scope>NUCLEOTIDE SEQUENCE [LARGE SCALE GENOMIC DNA]</scope>
</reference>
<dbReference type="AlphaFoldDB" id="A0A2G9RRW2"/>
<organism evidence="1 2">
    <name type="scientific">Aquarana catesbeiana</name>
    <name type="common">American bullfrog</name>
    <name type="synonym">Rana catesbeiana</name>
    <dbReference type="NCBI Taxonomy" id="8400"/>
    <lineage>
        <taxon>Eukaryota</taxon>
        <taxon>Metazoa</taxon>
        <taxon>Chordata</taxon>
        <taxon>Craniata</taxon>
        <taxon>Vertebrata</taxon>
        <taxon>Euteleostomi</taxon>
        <taxon>Amphibia</taxon>
        <taxon>Batrachia</taxon>
        <taxon>Anura</taxon>
        <taxon>Neobatrachia</taxon>
        <taxon>Ranoidea</taxon>
        <taxon>Ranidae</taxon>
        <taxon>Aquarana</taxon>
    </lineage>
</organism>
<accession>A0A2G9RRW2</accession>
<dbReference type="Proteomes" id="UP000228934">
    <property type="component" value="Unassembled WGS sequence"/>
</dbReference>
<proteinExistence type="predicted"/>
<evidence type="ECO:0000313" key="1">
    <source>
        <dbReference type="EMBL" id="PIO30525.1"/>
    </source>
</evidence>
<name>A0A2G9RRW2_AQUCT</name>
<dbReference type="EMBL" id="KV934848">
    <property type="protein sequence ID" value="PIO30525.1"/>
    <property type="molecule type" value="Genomic_DNA"/>
</dbReference>
<sequence>MFLKHFLAYQWPPYPQSTPYILDGPHGRFGGGQARTASFKRHQGLFLISSLSPN</sequence>
<keyword evidence="2" id="KW-1185">Reference proteome</keyword>